<dbReference type="InterPro" id="IPR020818">
    <property type="entry name" value="Chaperonin_GroES"/>
</dbReference>
<organism evidence="5 6">
    <name type="scientific">Helcococcus kunzii ATCC 51366</name>
    <dbReference type="NCBI Taxonomy" id="883114"/>
    <lineage>
        <taxon>Bacteria</taxon>
        <taxon>Bacillati</taxon>
        <taxon>Bacillota</taxon>
        <taxon>Tissierellia</taxon>
        <taxon>Tissierellales</taxon>
        <taxon>Peptoniphilaceae</taxon>
        <taxon>Helcococcus</taxon>
    </lineage>
</organism>
<keyword evidence="3" id="KW-0963">Cytoplasm</keyword>
<keyword evidence="6" id="KW-1185">Reference proteome</keyword>
<evidence type="ECO:0000256" key="3">
    <source>
        <dbReference type="HAMAP-Rule" id="MF_00580"/>
    </source>
</evidence>
<dbReference type="PANTHER" id="PTHR10772">
    <property type="entry name" value="10 KDA HEAT SHOCK PROTEIN"/>
    <property type="match status" value="1"/>
</dbReference>
<evidence type="ECO:0000313" key="6">
    <source>
        <dbReference type="Proteomes" id="UP000004191"/>
    </source>
</evidence>
<comment type="subunit">
    <text evidence="3">Heptamer of 7 subunits arranged in a ring. Interacts with the chaperonin GroEL.</text>
</comment>
<dbReference type="SUPFAM" id="SSF50129">
    <property type="entry name" value="GroES-like"/>
    <property type="match status" value="1"/>
</dbReference>
<dbReference type="HOGENOM" id="CLU_132825_2_3_9"/>
<dbReference type="Pfam" id="PF00166">
    <property type="entry name" value="Cpn10"/>
    <property type="match status" value="1"/>
</dbReference>
<protein>
    <recommendedName>
        <fullName evidence="3">Co-chaperonin GroES</fullName>
    </recommendedName>
    <alternativeName>
        <fullName evidence="3">10 kDa chaperonin</fullName>
    </alternativeName>
    <alternativeName>
        <fullName evidence="3">Chaperonin-10</fullName>
        <shortName evidence="3">Cpn10</shortName>
    </alternativeName>
</protein>
<name>H3NPB5_9FIRM</name>
<dbReference type="GO" id="GO:0005737">
    <property type="term" value="C:cytoplasm"/>
    <property type="evidence" value="ECO:0007669"/>
    <property type="project" value="UniProtKB-SubCell"/>
</dbReference>
<dbReference type="InterPro" id="IPR037124">
    <property type="entry name" value="Chaperonin_GroES_sf"/>
</dbReference>
<keyword evidence="2 3" id="KW-0143">Chaperone</keyword>
<dbReference type="GO" id="GO:0044183">
    <property type="term" value="F:protein folding chaperone"/>
    <property type="evidence" value="ECO:0007669"/>
    <property type="project" value="InterPro"/>
</dbReference>
<dbReference type="Gene3D" id="2.30.33.40">
    <property type="entry name" value="GroES chaperonin"/>
    <property type="match status" value="1"/>
</dbReference>
<evidence type="ECO:0000313" key="5">
    <source>
        <dbReference type="EMBL" id="EHR33428.1"/>
    </source>
</evidence>
<accession>H3NPB5</accession>
<dbReference type="Proteomes" id="UP000004191">
    <property type="component" value="Unassembled WGS sequence"/>
</dbReference>
<dbReference type="CDD" id="cd00320">
    <property type="entry name" value="cpn10"/>
    <property type="match status" value="1"/>
</dbReference>
<evidence type="ECO:0000256" key="2">
    <source>
        <dbReference type="ARBA" id="ARBA00023186"/>
    </source>
</evidence>
<proteinExistence type="inferred from homology"/>
<dbReference type="PROSITE" id="PS00681">
    <property type="entry name" value="CHAPERONINS_CPN10"/>
    <property type="match status" value="1"/>
</dbReference>
<dbReference type="HAMAP" id="MF_00580">
    <property type="entry name" value="CH10"/>
    <property type="match status" value="1"/>
</dbReference>
<dbReference type="GeneID" id="96999161"/>
<dbReference type="InterPro" id="IPR018369">
    <property type="entry name" value="Chaprnonin_Cpn10_CS"/>
</dbReference>
<dbReference type="OrthoDB" id="9806791at2"/>
<dbReference type="PANTHER" id="PTHR10772:SF63">
    <property type="entry name" value="20 KDA CHAPERONIN, CHLOROPLASTIC"/>
    <property type="match status" value="1"/>
</dbReference>
<comment type="similarity">
    <text evidence="1 3 4">Belongs to the GroES chaperonin family.</text>
</comment>
<dbReference type="GO" id="GO:0051082">
    <property type="term" value="F:unfolded protein binding"/>
    <property type="evidence" value="ECO:0007669"/>
    <property type="project" value="TreeGrafter"/>
</dbReference>
<dbReference type="SMART" id="SM00883">
    <property type="entry name" value="Cpn10"/>
    <property type="match status" value="1"/>
</dbReference>
<dbReference type="InterPro" id="IPR011032">
    <property type="entry name" value="GroES-like_sf"/>
</dbReference>
<evidence type="ECO:0000256" key="4">
    <source>
        <dbReference type="RuleBase" id="RU000535"/>
    </source>
</evidence>
<gene>
    <name evidence="3" type="primary">groES</name>
    <name evidence="3" type="synonym">groS</name>
    <name evidence="5" type="ORF">HMPREF9709_01176</name>
</gene>
<sequence>MKINPIGERVLLKSVKAESKTLSGIIIPETNQEKPVFAEVVAFSKEVENKELFEIGDKVLYTKYKGTTINDGDEEYIVINLEDILAIVEE</sequence>
<comment type="subcellular location">
    <subcellularLocation>
        <location evidence="3">Cytoplasm</location>
    </subcellularLocation>
</comment>
<dbReference type="FunFam" id="2.30.33.40:FF:000001">
    <property type="entry name" value="10 kDa chaperonin"/>
    <property type="match status" value="1"/>
</dbReference>
<dbReference type="GO" id="GO:0051087">
    <property type="term" value="F:protein-folding chaperone binding"/>
    <property type="evidence" value="ECO:0007669"/>
    <property type="project" value="TreeGrafter"/>
</dbReference>
<comment type="function">
    <text evidence="3 4">Together with the chaperonin GroEL, plays an essential role in assisting protein folding. The GroEL-GroES system forms a nano-cage that allows encapsulation of the non-native substrate proteins and provides a physical environment optimized to promote and accelerate protein folding. GroES binds to the apical surface of the GroEL ring, thereby capping the opening of the GroEL channel.</text>
</comment>
<dbReference type="STRING" id="883114.HMPREF9709_01176"/>
<dbReference type="GO" id="GO:0046872">
    <property type="term" value="F:metal ion binding"/>
    <property type="evidence" value="ECO:0007669"/>
    <property type="project" value="TreeGrafter"/>
</dbReference>
<comment type="caution">
    <text evidence="5">The sequence shown here is derived from an EMBL/GenBank/DDBJ whole genome shotgun (WGS) entry which is preliminary data.</text>
</comment>
<dbReference type="GO" id="GO:0005524">
    <property type="term" value="F:ATP binding"/>
    <property type="evidence" value="ECO:0007669"/>
    <property type="project" value="InterPro"/>
</dbReference>
<evidence type="ECO:0000256" key="1">
    <source>
        <dbReference type="ARBA" id="ARBA00006975"/>
    </source>
</evidence>
<dbReference type="AlphaFoldDB" id="H3NPB5"/>
<dbReference type="EMBL" id="AGEI01000023">
    <property type="protein sequence ID" value="EHR33428.1"/>
    <property type="molecule type" value="Genomic_DNA"/>
</dbReference>
<dbReference type="eggNOG" id="COG0234">
    <property type="taxonomic scope" value="Bacteria"/>
</dbReference>
<dbReference type="RefSeq" id="WP_005398691.1">
    <property type="nucleotide sequence ID" value="NZ_JH601088.1"/>
</dbReference>
<reference evidence="5 6" key="1">
    <citation type="submission" date="2012-01" db="EMBL/GenBank/DDBJ databases">
        <title>The Genome Sequence of Helcococcus kunzii ATCC 51366.</title>
        <authorList>
            <consortium name="The Broad Institute Genome Sequencing Platform"/>
            <person name="Earl A."/>
            <person name="Ward D."/>
            <person name="Feldgarden M."/>
            <person name="Gevers D."/>
            <person name="Huys G."/>
            <person name="Young S.K."/>
            <person name="Zeng Q."/>
            <person name="Gargeya S."/>
            <person name="Fitzgerald M."/>
            <person name="Haas B."/>
            <person name="Abouelleil A."/>
            <person name="Alvarado L."/>
            <person name="Arachchi H.M."/>
            <person name="Berlin A."/>
            <person name="Chapman S.B."/>
            <person name="Gearin G."/>
            <person name="Goldberg J."/>
            <person name="Griggs A."/>
            <person name="Gujja S."/>
            <person name="Hansen M."/>
            <person name="Heiman D."/>
            <person name="Howarth C."/>
            <person name="Larimer J."/>
            <person name="Lui A."/>
            <person name="MacDonald P.J.P."/>
            <person name="McCowen C."/>
            <person name="Montmayeur A."/>
            <person name="Murphy C."/>
            <person name="Neiman D."/>
            <person name="Pearson M."/>
            <person name="Priest M."/>
            <person name="Roberts A."/>
            <person name="Saif S."/>
            <person name="Shea T."/>
            <person name="Sisk P."/>
            <person name="Stolte C."/>
            <person name="Sykes S."/>
            <person name="Wortman J."/>
            <person name="Nusbaum C."/>
            <person name="Birren B."/>
        </authorList>
    </citation>
    <scope>NUCLEOTIDE SEQUENCE [LARGE SCALE GENOMIC DNA]</scope>
    <source>
        <strain evidence="5 6">ATCC 51366</strain>
    </source>
</reference>
<dbReference type="PRINTS" id="PR00297">
    <property type="entry name" value="CHAPERONIN10"/>
</dbReference>